<proteinExistence type="predicted"/>
<sequence>MYSLRPVAFNYITFAIFIFRIIFLIWKIVNINMPRPVNERSGSTWQHLFLELVDSLGGFCPFSVNLYQVIIASATWPRSTPPLPNVSHPGLLFFVPKSATSIGDLDQAVAFAVGLFALLISLYSALYSWYWNQDTWRESNHIELSRWEKDELHELRLQHFGRQRYQPLLGW</sequence>
<evidence type="ECO:0000256" key="1">
    <source>
        <dbReference type="SAM" id="Phobius"/>
    </source>
</evidence>
<evidence type="ECO:0000313" key="3">
    <source>
        <dbReference type="Proteomes" id="UP000193144"/>
    </source>
</evidence>
<dbReference type="AlphaFoldDB" id="A0A1Y1ZGM3"/>
<keyword evidence="1" id="KW-1133">Transmembrane helix</keyword>
<comment type="caution">
    <text evidence="2">The sequence shown here is derived from an EMBL/GenBank/DDBJ whole genome shotgun (WGS) entry which is preliminary data.</text>
</comment>
<gene>
    <name evidence="2" type="ORF">BCR34DRAFT_382270</name>
</gene>
<feature type="transmembrane region" description="Helical" evidence="1">
    <location>
        <begin position="108"/>
        <end position="130"/>
    </location>
</feature>
<evidence type="ECO:0000313" key="2">
    <source>
        <dbReference type="EMBL" id="ORY09147.1"/>
    </source>
</evidence>
<keyword evidence="3" id="KW-1185">Reference proteome</keyword>
<name>A0A1Y1ZGM3_9PLEO</name>
<feature type="transmembrane region" description="Helical" evidence="1">
    <location>
        <begin position="7"/>
        <end position="29"/>
    </location>
</feature>
<reference evidence="2 3" key="1">
    <citation type="submission" date="2016-07" db="EMBL/GenBank/DDBJ databases">
        <title>Pervasive Adenine N6-methylation of Active Genes in Fungi.</title>
        <authorList>
            <consortium name="DOE Joint Genome Institute"/>
            <person name="Mondo S.J."/>
            <person name="Dannebaum R.O."/>
            <person name="Kuo R.C."/>
            <person name="Labutti K."/>
            <person name="Haridas S."/>
            <person name="Kuo A."/>
            <person name="Salamov A."/>
            <person name="Ahrendt S.R."/>
            <person name="Lipzen A."/>
            <person name="Sullivan W."/>
            <person name="Andreopoulos W.B."/>
            <person name="Clum A."/>
            <person name="Lindquist E."/>
            <person name="Daum C."/>
            <person name="Ramamoorthy G.K."/>
            <person name="Gryganskyi A."/>
            <person name="Culley D."/>
            <person name="Magnuson J.K."/>
            <person name="James T.Y."/>
            <person name="O'Malley M.A."/>
            <person name="Stajich J.E."/>
            <person name="Spatafora J.W."/>
            <person name="Visel A."/>
            <person name="Grigoriev I.V."/>
        </authorList>
    </citation>
    <scope>NUCLEOTIDE SEQUENCE [LARGE SCALE GENOMIC DNA]</scope>
    <source>
        <strain evidence="2 3">CBS 115471</strain>
    </source>
</reference>
<protein>
    <submittedName>
        <fullName evidence="2">Uncharacterized protein</fullName>
    </submittedName>
</protein>
<dbReference type="EMBL" id="MCFA01000090">
    <property type="protein sequence ID" value="ORY09147.1"/>
    <property type="molecule type" value="Genomic_DNA"/>
</dbReference>
<accession>A0A1Y1ZGM3</accession>
<dbReference type="Proteomes" id="UP000193144">
    <property type="component" value="Unassembled WGS sequence"/>
</dbReference>
<organism evidence="2 3">
    <name type="scientific">Clohesyomyces aquaticus</name>
    <dbReference type="NCBI Taxonomy" id="1231657"/>
    <lineage>
        <taxon>Eukaryota</taxon>
        <taxon>Fungi</taxon>
        <taxon>Dikarya</taxon>
        <taxon>Ascomycota</taxon>
        <taxon>Pezizomycotina</taxon>
        <taxon>Dothideomycetes</taxon>
        <taxon>Pleosporomycetidae</taxon>
        <taxon>Pleosporales</taxon>
        <taxon>Lindgomycetaceae</taxon>
        <taxon>Clohesyomyces</taxon>
    </lineage>
</organism>
<keyword evidence="1" id="KW-0812">Transmembrane</keyword>
<keyword evidence="1" id="KW-0472">Membrane</keyword>